<dbReference type="Proteomes" id="UP001066276">
    <property type="component" value="Chromosome 9"/>
</dbReference>
<feature type="coiled-coil region" evidence="1">
    <location>
        <begin position="327"/>
        <end position="424"/>
    </location>
</feature>
<organism evidence="3 4">
    <name type="scientific">Pleurodeles waltl</name>
    <name type="common">Iberian ribbed newt</name>
    <dbReference type="NCBI Taxonomy" id="8319"/>
    <lineage>
        <taxon>Eukaryota</taxon>
        <taxon>Metazoa</taxon>
        <taxon>Chordata</taxon>
        <taxon>Craniata</taxon>
        <taxon>Vertebrata</taxon>
        <taxon>Euteleostomi</taxon>
        <taxon>Amphibia</taxon>
        <taxon>Batrachia</taxon>
        <taxon>Caudata</taxon>
        <taxon>Salamandroidea</taxon>
        <taxon>Salamandridae</taxon>
        <taxon>Pleurodelinae</taxon>
        <taxon>Pleurodeles</taxon>
    </lineage>
</organism>
<protein>
    <submittedName>
        <fullName evidence="3">Uncharacterized protein</fullName>
    </submittedName>
</protein>
<feature type="region of interest" description="Disordered" evidence="2">
    <location>
        <begin position="66"/>
        <end position="85"/>
    </location>
</feature>
<name>A0AAV7N3V1_PLEWA</name>
<sequence length="840" mass="95468">MAWAYFCWRGGGGFVTSTFPPTAGLAVGCGCRIFGGLPSAGQNDRGGFPRPRRCYGGLLTGGTFPNAGRSKAFKEQQGPRARTQSAIAGSYQSNVEHQEKPPYFTNPYGGNEDHTTQLARGPPGYGFLINPDPSEPSFVAPLDPPASGDQVTHYRRAAEEVHSEYAALLVKNNSLKTQVEDLQNRMSSKDLSFLEIKSQLETYKENNARQASHIQSLKDRMKELEEIAVSASSVKAHLQPGLETFKRGNRELNERVAELENRVRIHLLEREKAEQKAYSLEKKVSESISKLSSFLRIDPKGHEDPLNILLTKVSELLKDHFQETSRIASLEEALASQQMEFKASRETIVQLVSEMGKEQKAAAGYTAEIKALKQELDEAVRAKKSMGKDNNILLEKLKDIHMIWDDSQQNLQDKERQMAQLDKTLRTSYYEAKAAQNLHQAFLSQLSTLLGNGFITVPSTEEAIKERIQEVCASEQSWKATNEDLQQKVLHLSRQLEQQRELYHETLSKSIKTEGVLQEQKESLKHLKGKMASEDLLKDGFNFERKKLMRFLQQLAEKLKINQDILTESLQSQYEMLLERAGEVSNFDPEYLGENKVLLYNLQKKVHSLKEKLDFKNTQVEQLEKKVKVLEKEKEQLILQSKEGFQSLDVQKLKNRVEKLQGQLNELKMVNKNLMAQLAEVNQLKNKTTEQNKIIDELNSSLEKLERIKEKAAKKVVSLKTELDYSELETRGEKARAQHMLEAVTNELHTAKRALEEVARREKQLVDFKDTITRMMGFNINTLAVPEHEIVGQLKKLLRSHGSLKDTFDDRSKLPYGLRTGFENPHHSVSYVSTSSKPRF</sequence>
<dbReference type="Gene3D" id="1.10.287.1490">
    <property type="match status" value="1"/>
</dbReference>
<evidence type="ECO:0000256" key="1">
    <source>
        <dbReference type="SAM" id="Coils"/>
    </source>
</evidence>
<dbReference type="PANTHER" id="PTHR18863:SF5">
    <property type="entry name" value="TESTIS EXPRESSED GENE 21"/>
    <property type="match status" value="1"/>
</dbReference>
<dbReference type="EMBL" id="JANPWB010000013">
    <property type="protein sequence ID" value="KAJ1107878.1"/>
    <property type="molecule type" value="Genomic_DNA"/>
</dbReference>
<keyword evidence="1" id="KW-0175">Coiled coil</keyword>
<accession>A0AAV7N3V1</accession>
<evidence type="ECO:0000313" key="3">
    <source>
        <dbReference type="EMBL" id="KAJ1107878.1"/>
    </source>
</evidence>
<keyword evidence="4" id="KW-1185">Reference proteome</keyword>
<comment type="caution">
    <text evidence="3">The sequence shown here is derived from an EMBL/GenBank/DDBJ whole genome shotgun (WGS) entry which is preliminary data.</text>
</comment>
<dbReference type="PANTHER" id="PTHR18863">
    <property type="entry name" value="TSEC-2-RELATED"/>
    <property type="match status" value="1"/>
</dbReference>
<reference evidence="3" key="1">
    <citation type="journal article" date="2022" name="bioRxiv">
        <title>Sequencing and chromosome-scale assembly of the giantPleurodeles waltlgenome.</title>
        <authorList>
            <person name="Brown T."/>
            <person name="Elewa A."/>
            <person name="Iarovenko S."/>
            <person name="Subramanian E."/>
            <person name="Araus A.J."/>
            <person name="Petzold A."/>
            <person name="Susuki M."/>
            <person name="Suzuki K.-i.T."/>
            <person name="Hayashi T."/>
            <person name="Toyoda A."/>
            <person name="Oliveira C."/>
            <person name="Osipova E."/>
            <person name="Leigh N.D."/>
            <person name="Simon A."/>
            <person name="Yun M.H."/>
        </authorList>
    </citation>
    <scope>NUCLEOTIDE SEQUENCE</scope>
    <source>
        <strain evidence="3">20211129_DDA</strain>
        <tissue evidence="3">Liver</tissue>
    </source>
</reference>
<gene>
    <name evidence="3" type="ORF">NDU88_005265</name>
</gene>
<evidence type="ECO:0000313" key="4">
    <source>
        <dbReference type="Proteomes" id="UP001066276"/>
    </source>
</evidence>
<dbReference type="AlphaFoldDB" id="A0AAV7N3V1"/>
<dbReference type="InterPro" id="IPR039139">
    <property type="entry name" value="CCDC170-like"/>
</dbReference>
<proteinExistence type="predicted"/>
<feature type="coiled-coil region" evidence="1">
    <location>
        <begin position="606"/>
        <end position="761"/>
    </location>
</feature>
<feature type="coiled-coil region" evidence="1">
    <location>
        <begin position="165"/>
        <end position="276"/>
    </location>
</feature>
<evidence type="ECO:0000256" key="2">
    <source>
        <dbReference type="SAM" id="MobiDB-lite"/>
    </source>
</evidence>